<dbReference type="InterPro" id="IPR050905">
    <property type="entry name" value="Plant_NBS-LRR"/>
</dbReference>
<accession>A0AA88V2H1</accession>
<dbReference type="SUPFAM" id="SSF52047">
    <property type="entry name" value="RNI-like"/>
    <property type="match status" value="1"/>
</dbReference>
<evidence type="ECO:0000259" key="5">
    <source>
        <dbReference type="Pfam" id="PF16891"/>
    </source>
</evidence>
<protein>
    <submittedName>
        <fullName evidence="7">Uncharacterized protein</fullName>
    </submittedName>
</protein>
<dbReference type="PANTHER" id="PTHR33463">
    <property type="entry name" value="NB-ARC DOMAIN-CONTAINING PROTEIN-RELATED"/>
    <property type="match status" value="1"/>
</dbReference>
<dbReference type="InterPro" id="IPR031675">
    <property type="entry name" value="STPPase_N"/>
</dbReference>
<feature type="domain" description="Disease resistance protein At4g27190-like leucine-rich repeats" evidence="6">
    <location>
        <begin position="152"/>
        <end position="244"/>
    </location>
</feature>
<evidence type="ECO:0000256" key="1">
    <source>
        <dbReference type="ARBA" id="ARBA00022723"/>
    </source>
</evidence>
<evidence type="ECO:0000256" key="3">
    <source>
        <dbReference type="ARBA" id="ARBA00022821"/>
    </source>
</evidence>
<dbReference type="GO" id="GO:0046872">
    <property type="term" value="F:metal ion binding"/>
    <property type="evidence" value="ECO:0007669"/>
    <property type="project" value="UniProtKB-KW"/>
</dbReference>
<reference evidence="7" key="1">
    <citation type="submission" date="2022-12" db="EMBL/GenBank/DDBJ databases">
        <title>Draft genome assemblies for two species of Escallonia (Escalloniales).</title>
        <authorList>
            <person name="Chanderbali A."/>
            <person name="Dervinis C."/>
            <person name="Anghel I."/>
            <person name="Soltis D."/>
            <person name="Soltis P."/>
            <person name="Zapata F."/>
        </authorList>
    </citation>
    <scope>NUCLEOTIDE SEQUENCE</scope>
    <source>
        <strain evidence="7">UCBG64.0493</strain>
        <tissue evidence="7">Leaf</tissue>
    </source>
</reference>
<dbReference type="PANTHER" id="PTHR33463:SF204">
    <property type="entry name" value="NB-ARC DOMAIN-CONTAINING PROTEIN"/>
    <property type="match status" value="1"/>
</dbReference>
<dbReference type="Proteomes" id="UP001188597">
    <property type="component" value="Unassembled WGS sequence"/>
</dbReference>
<dbReference type="Gene3D" id="3.80.10.10">
    <property type="entry name" value="Ribonuclease Inhibitor"/>
    <property type="match status" value="1"/>
</dbReference>
<proteinExistence type="predicted"/>
<dbReference type="GO" id="GO:0016787">
    <property type="term" value="F:hydrolase activity"/>
    <property type="evidence" value="ECO:0007669"/>
    <property type="project" value="UniProtKB-KW"/>
</dbReference>
<keyword evidence="3" id="KW-0611">Plant defense</keyword>
<evidence type="ECO:0000313" key="8">
    <source>
        <dbReference type="Proteomes" id="UP001188597"/>
    </source>
</evidence>
<dbReference type="Pfam" id="PF16891">
    <property type="entry name" value="STPPase_N"/>
    <property type="match status" value="1"/>
</dbReference>
<keyword evidence="8" id="KW-1185">Reference proteome</keyword>
<dbReference type="AlphaFoldDB" id="A0AA88V2H1"/>
<organism evidence="7 8">
    <name type="scientific">Escallonia herrerae</name>
    <dbReference type="NCBI Taxonomy" id="1293975"/>
    <lineage>
        <taxon>Eukaryota</taxon>
        <taxon>Viridiplantae</taxon>
        <taxon>Streptophyta</taxon>
        <taxon>Embryophyta</taxon>
        <taxon>Tracheophyta</taxon>
        <taxon>Spermatophyta</taxon>
        <taxon>Magnoliopsida</taxon>
        <taxon>eudicotyledons</taxon>
        <taxon>Gunneridae</taxon>
        <taxon>Pentapetalae</taxon>
        <taxon>asterids</taxon>
        <taxon>campanulids</taxon>
        <taxon>Escalloniales</taxon>
        <taxon>Escalloniaceae</taxon>
        <taxon>Escallonia</taxon>
    </lineage>
</organism>
<dbReference type="EMBL" id="JAVXUP010003098">
    <property type="protein sequence ID" value="KAK3000068.1"/>
    <property type="molecule type" value="Genomic_DNA"/>
</dbReference>
<keyword evidence="4" id="KW-0464">Manganese</keyword>
<comment type="caution">
    <text evidence="7">The sequence shown here is derived from an EMBL/GenBank/DDBJ whole genome shotgun (WGS) entry which is preliminary data.</text>
</comment>
<dbReference type="Pfam" id="PF23247">
    <property type="entry name" value="LRR_RPS2"/>
    <property type="match status" value="2"/>
</dbReference>
<dbReference type="InterPro" id="IPR032675">
    <property type="entry name" value="LRR_dom_sf"/>
</dbReference>
<evidence type="ECO:0000259" key="6">
    <source>
        <dbReference type="Pfam" id="PF23247"/>
    </source>
</evidence>
<keyword evidence="2" id="KW-0378">Hydrolase</keyword>
<keyword evidence="1" id="KW-0479">Metal-binding</keyword>
<evidence type="ECO:0000256" key="4">
    <source>
        <dbReference type="ARBA" id="ARBA00023211"/>
    </source>
</evidence>
<feature type="domain" description="Serine-threonine protein phosphatase N-terminal" evidence="5">
    <location>
        <begin position="263"/>
        <end position="292"/>
    </location>
</feature>
<evidence type="ECO:0000256" key="2">
    <source>
        <dbReference type="ARBA" id="ARBA00022801"/>
    </source>
</evidence>
<sequence length="526" mass="60058">MPDGFNNWEVEGTKGQNRSTSFFEELSSLNCLRALETHIPGLMCFPKEKICKNLTRYDIRCRGDDRILLSLPRSSRKAVIIKGEDFIDFKGGIKFLVERAEALFLTLLRLHDLRKVFNERKRESFVDLKYLKVHLFLDMDYLLGLQRPVSRNHTQLSRGSFSELTVLDVFRCGFKYLFRASVARGLVQLVHLKIKECVVMEEVVRIENQGEEEEIKSLVVFPRLKSLKLRSLPGLTSFNSKMSKTSATLGNCSFAARPLFDGKVQLSESEIRQLCLRSKDIFLQQSNLLELEAPIKICVQNVICRLLQVAFPALEELEIFCIESAREIWDSHSFIEESFYPLRVLEVYECDKLEIVVPSAVLPRLENLEVFSVQNCASVTVISEFQGLNVAEPFAAAMTLLPRLRKVKFKRLPKLTQMGLNSNKNCLGNLVCPNVTTLSIDGCNSIRQVLSPCMARSLVNLEKLKVRNCEEMKEIIAATEKGQDESYEELVFPKLRCLVLSDYVTSSVFGVVDSKNKKRKRFPRGN</sequence>
<name>A0AA88V2H1_9ASTE</name>
<gene>
    <name evidence="7" type="ORF">RJ639_022846</name>
</gene>
<feature type="domain" description="Disease resistance protein At4g27190-like leucine-rich repeats" evidence="6">
    <location>
        <begin position="322"/>
        <end position="470"/>
    </location>
</feature>
<evidence type="ECO:0000313" key="7">
    <source>
        <dbReference type="EMBL" id="KAK3000068.1"/>
    </source>
</evidence>
<dbReference type="InterPro" id="IPR057135">
    <property type="entry name" value="At4g27190-like_LRR"/>
</dbReference>